<organism evidence="2 3">
    <name type="scientific">Candidatus Anaerobutyricum stercoris</name>
    <dbReference type="NCBI Taxonomy" id="2838457"/>
    <lineage>
        <taxon>Bacteria</taxon>
        <taxon>Bacillati</taxon>
        <taxon>Bacillota</taxon>
        <taxon>Clostridia</taxon>
        <taxon>Lachnospirales</taxon>
        <taxon>Lachnospiraceae</taxon>
        <taxon>Anaerobutyricum</taxon>
    </lineage>
</organism>
<comment type="caution">
    <text evidence="2">The sequence shown here is derived from an EMBL/GenBank/DDBJ whole genome shotgun (WGS) entry which is preliminary data.</text>
</comment>
<evidence type="ECO:0000313" key="2">
    <source>
        <dbReference type="EMBL" id="HIZ39959.1"/>
    </source>
</evidence>
<reference evidence="2" key="2">
    <citation type="submission" date="2021-04" db="EMBL/GenBank/DDBJ databases">
        <authorList>
            <person name="Gilroy R."/>
        </authorList>
    </citation>
    <scope>NUCLEOTIDE SEQUENCE</scope>
    <source>
        <strain evidence="2">CHK179-28034</strain>
    </source>
</reference>
<dbReference type="EMBL" id="DXBR01000076">
    <property type="protein sequence ID" value="HIZ39959.1"/>
    <property type="molecule type" value="Genomic_DNA"/>
</dbReference>
<evidence type="ECO:0000313" key="3">
    <source>
        <dbReference type="Proteomes" id="UP000824049"/>
    </source>
</evidence>
<protein>
    <recommendedName>
        <fullName evidence="4">Poly(Hydroxyalcanoate) granule associated protein (Phasin)</fullName>
    </recommendedName>
</protein>
<dbReference type="PANTHER" id="PTHR38664">
    <property type="entry name" value="SLR0058 PROTEIN"/>
    <property type="match status" value="1"/>
</dbReference>
<name>A0A9D2ELK5_9FIRM</name>
<proteinExistence type="predicted"/>
<dbReference type="InterPro" id="IPR008769">
    <property type="entry name" value="PhaF_PhaI"/>
</dbReference>
<gene>
    <name evidence="2" type="ORF">H9968_08560</name>
</gene>
<dbReference type="Proteomes" id="UP000824049">
    <property type="component" value="Unassembled WGS sequence"/>
</dbReference>
<feature type="compositionally biased region" description="Polar residues" evidence="1">
    <location>
        <begin position="109"/>
        <end position="120"/>
    </location>
</feature>
<evidence type="ECO:0000256" key="1">
    <source>
        <dbReference type="SAM" id="MobiDB-lite"/>
    </source>
</evidence>
<feature type="region of interest" description="Disordered" evidence="1">
    <location>
        <begin position="95"/>
        <end position="120"/>
    </location>
</feature>
<reference evidence="2" key="1">
    <citation type="journal article" date="2021" name="PeerJ">
        <title>Extensive microbial diversity within the chicken gut microbiome revealed by metagenomics and culture.</title>
        <authorList>
            <person name="Gilroy R."/>
            <person name="Ravi A."/>
            <person name="Getino M."/>
            <person name="Pursley I."/>
            <person name="Horton D.L."/>
            <person name="Alikhan N.F."/>
            <person name="Baker D."/>
            <person name="Gharbi K."/>
            <person name="Hall N."/>
            <person name="Watson M."/>
            <person name="Adriaenssens E.M."/>
            <person name="Foster-Nyarko E."/>
            <person name="Jarju S."/>
            <person name="Secka A."/>
            <person name="Antonio M."/>
            <person name="Oren A."/>
            <person name="Chaudhuri R.R."/>
            <person name="La Ragione R."/>
            <person name="Hildebrand F."/>
            <person name="Pallen M.J."/>
        </authorList>
    </citation>
    <scope>NUCLEOTIDE SEQUENCE</scope>
    <source>
        <strain evidence="2">CHK179-28034</strain>
    </source>
</reference>
<sequence>MELGENIRKLLLAGIGSAAMTAEKSKEILDDLVKKGELTVEQGKVLNQELRHDIREKMKSNVNVSVKPSSPEELKDLIDKMTPEQLAALKEQIARAEGEEMDEDSSDGCNTSSSEDVVEE</sequence>
<evidence type="ECO:0008006" key="4">
    <source>
        <dbReference type="Google" id="ProtNLM"/>
    </source>
</evidence>
<accession>A0A9D2ELK5</accession>
<dbReference type="PANTHER" id="PTHR38664:SF1">
    <property type="entry name" value="SLR0058 PROTEIN"/>
    <property type="match status" value="1"/>
</dbReference>
<dbReference type="AlphaFoldDB" id="A0A9D2ELK5"/>